<dbReference type="AlphaFoldDB" id="A0A257LV00"/>
<reference evidence="2" key="1">
    <citation type="submission" date="2017-07" db="EMBL/GenBank/DDBJ databases">
        <title>Novel pathways for hydrocarbon cycling and metabolic interdependencies in hydrothermal sediment communities.</title>
        <authorList>
            <person name="Dombrowski N."/>
            <person name="Seitz K."/>
            <person name="Teske A."/>
            <person name="Baker B."/>
        </authorList>
    </citation>
    <scope>NUCLEOTIDE SEQUENCE [LARGE SCALE GENOMIC DNA]</scope>
</reference>
<evidence type="ECO:0000313" key="1">
    <source>
        <dbReference type="EMBL" id="OYV03477.1"/>
    </source>
</evidence>
<sequence>MTQNQFVFNRRKSYNVLYFNIWQKLYNGVFIQPAIRYTPVYLIRWMCNRRGEYVPCEYETLSLQLRMGYSVSRYKVSVWVTYKYDDYREDFDYYDAKTWCAGISIYLKGIKAIHPTISYNIASAYAAGKLPDISHRDSRICVNLAPQLGRLKFNLS</sequence>
<feature type="non-terminal residue" evidence="1">
    <location>
        <position position="156"/>
    </location>
</feature>
<evidence type="ECO:0008006" key="3">
    <source>
        <dbReference type="Google" id="ProtNLM"/>
    </source>
</evidence>
<gene>
    <name evidence="1" type="ORF">CGW93_00800</name>
</gene>
<evidence type="ECO:0000313" key="2">
    <source>
        <dbReference type="Proteomes" id="UP000216312"/>
    </source>
</evidence>
<proteinExistence type="predicted"/>
<name>A0A257LV00_UNCW3</name>
<protein>
    <recommendedName>
        <fullName evidence="3">Outer membrane protein beta-barrel domain-containing protein</fullName>
    </recommendedName>
</protein>
<comment type="caution">
    <text evidence="1">The sequence shown here is derived from an EMBL/GenBank/DDBJ whole genome shotgun (WGS) entry which is preliminary data.</text>
</comment>
<accession>A0A257LV00</accession>
<dbReference type="EMBL" id="NMUJ01000005">
    <property type="protein sequence ID" value="OYV03477.1"/>
    <property type="molecule type" value="Genomic_DNA"/>
</dbReference>
<organism evidence="1 2">
    <name type="scientific">candidate division WOR-3 bacterium 4484_18</name>
    <dbReference type="NCBI Taxonomy" id="2020626"/>
    <lineage>
        <taxon>Bacteria</taxon>
        <taxon>Bacteria division WOR-3</taxon>
    </lineage>
</organism>
<dbReference type="Proteomes" id="UP000216312">
    <property type="component" value="Unassembled WGS sequence"/>
</dbReference>